<dbReference type="PANTHER" id="PTHR43133">
    <property type="entry name" value="RNA POLYMERASE ECF-TYPE SIGMA FACTO"/>
    <property type="match status" value="1"/>
</dbReference>
<name>A0A5B9W959_9BACT</name>
<feature type="domain" description="RNA polymerase sigma factor 70 region 4 type 2" evidence="6">
    <location>
        <begin position="108"/>
        <end position="158"/>
    </location>
</feature>
<dbReference type="InterPro" id="IPR039425">
    <property type="entry name" value="RNA_pol_sigma-70-like"/>
</dbReference>
<keyword evidence="8" id="KW-1185">Reference proteome</keyword>
<dbReference type="Proteomes" id="UP000324233">
    <property type="component" value="Chromosome"/>
</dbReference>
<evidence type="ECO:0000256" key="3">
    <source>
        <dbReference type="ARBA" id="ARBA00023082"/>
    </source>
</evidence>
<keyword evidence="5" id="KW-0804">Transcription</keyword>
<evidence type="ECO:0000313" key="7">
    <source>
        <dbReference type="EMBL" id="QEH36591.1"/>
    </source>
</evidence>
<protein>
    <submittedName>
        <fullName evidence="7">RNA polymerase sigma factor SigV</fullName>
    </submittedName>
</protein>
<dbReference type="GO" id="GO:0003677">
    <property type="term" value="F:DNA binding"/>
    <property type="evidence" value="ECO:0007669"/>
    <property type="project" value="UniProtKB-KW"/>
</dbReference>
<dbReference type="SUPFAM" id="SSF88659">
    <property type="entry name" value="Sigma3 and sigma4 domains of RNA polymerase sigma factors"/>
    <property type="match status" value="1"/>
</dbReference>
<evidence type="ECO:0000256" key="1">
    <source>
        <dbReference type="ARBA" id="ARBA00010641"/>
    </source>
</evidence>
<dbReference type="GO" id="GO:0016987">
    <property type="term" value="F:sigma factor activity"/>
    <property type="evidence" value="ECO:0007669"/>
    <property type="project" value="UniProtKB-KW"/>
</dbReference>
<dbReference type="EMBL" id="CP042997">
    <property type="protein sequence ID" value="QEH36591.1"/>
    <property type="molecule type" value="Genomic_DNA"/>
</dbReference>
<gene>
    <name evidence="7" type="primary">sigV_2</name>
    <name evidence="7" type="ORF">OJF2_51750</name>
</gene>
<accession>A0A5B9W959</accession>
<dbReference type="PANTHER" id="PTHR43133:SF8">
    <property type="entry name" value="RNA POLYMERASE SIGMA FACTOR HI_1459-RELATED"/>
    <property type="match status" value="1"/>
</dbReference>
<dbReference type="SUPFAM" id="SSF88946">
    <property type="entry name" value="Sigma2 domain of RNA polymerase sigma factors"/>
    <property type="match status" value="1"/>
</dbReference>
<dbReference type="InterPro" id="IPR013249">
    <property type="entry name" value="RNA_pol_sigma70_r4_t2"/>
</dbReference>
<evidence type="ECO:0000313" key="8">
    <source>
        <dbReference type="Proteomes" id="UP000324233"/>
    </source>
</evidence>
<dbReference type="InterPro" id="IPR013324">
    <property type="entry name" value="RNA_pol_sigma_r3/r4-like"/>
</dbReference>
<dbReference type="Pfam" id="PF08281">
    <property type="entry name" value="Sigma70_r4_2"/>
    <property type="match status" value="1"/>
</dbReference>
<comment type="similarity">
    <text evidence="1">Belongs to the sigma-70 factor family. ECF subfamily.</text>
</comment>
<dbReference type="AlphaFoldDB" id="A0A5B9W959"/>
<reference evidence="7 8" key="1">
    <citation type="submission" date="2019-08" db="EMBL/GenBank/DDBJ databases">
        <title>Deep-cultivation of Planctomycetes and their phenomic and genomic characterization uncovers novel biology.</title>
        <authorList>
            <person name="Wiegand S."/>
            <person name="Jogler M."/>
            <person name="Boedeker C."/>
            <person name="Pinto D."/>
            <person name="Vollmers J."/>
            <person name="Rivas-Marin E."/>
            <person name="Kohn T."/>
            <person name="Peeters S.H."/>
            <person name="Heuer A."/>
            <person name="Rast P."/>
            <person name="Oberbeckmann S."/>
            <person name="Bunk B."/>
            <person name="Jeske O."/>
            <person name="Meyerdierks A."/>
            <person name="Storesund J.E."/>
            <person name="Kallscheuer N."/>
            <person name="Luecker S."/>
            <person name="Lage O.M."/>
            <person name="Pohl T."/>
            <person name="Merkel B.J."/>
            <person name="Hornburger P."/>
            <person name="Mueller R.-W."/>
            <person name="Bruemmer F."/>
            <person name="Labrenz M."/>
            <person name="Spormann A.M."/>
            <person name="Op den Camp H."/>
            <person name="Overmann J."/>
            <person name="Amann R."/>
            <person name="Jetten M.S.M."/>
            <person name="Mascher T."/>
            <person name="Medema M.H."/>
            <person name="Devos D.P."/>
            <person name="Kaster A.-K."/>
            <person name="Ovreas L."/>
            <person name="Rohde M."/>
            <person name="Galperin M.Y."/>
            <person name="Jogler C."/>
        </authorList>
    </citation>
    <scope>NUCLEOTIDE SEQUENCE [LARGE SCALE GENOMIC DNA]</scope>
    <source>
        <strain evidence="7 8">OJF2</strain>
    </source>
</reference>
<sequence>MLDLDPSAEALERDRSDLLQMLIRMGFAYAVAQDAVQTALLKDQEWLANGRASTIRNRQAWLRTVTIRAAQAELRRRRRERALEMAAEPSILPFPAMVQEEEDRRRLDALHSALGRLPEELRTILLMHIVGGRSIRKIAEDIGSKFGKVNHRLRLARRIVRDELMAAGFELPESA</sequence>
<proteinExistence type="inferred from homology"/>
<dbReference type="RefSeq" id="WP_148596261.1">
    <property type="nucleotide sequence ID" value="NZ_CP042997.1"/>
</dbReference>
<dbReference type="Gene3D" id="1.10.10.10">
    <property type="entry name" value="Winged helix-like DNA-binding domain superfamily/Winged helix DNA-binding domain"/>
    <property type="match status" value="1"/>
</dbReference>
<dbReference type="InterPro" id="IPR013325">
    <property type="entry name" value="RNA_pol_sigma_r2"/>
</dbReference>
<evidence type="ECO:0000256" key="5">
    <source>
        <dbReference type="ARBA" id="ARBA00023163"/>
    </source>
</evidence>
<organism evidence="7 8">
    <name type="scientific">Aquisphaera giovannonii</name>
    <dbReference type="NCBI Taxonomy" id="406548"/>
    <lineage>
        <taxon>Bacteria</taxon>
        <taxon>Pseudomonadati</taxon>
        <taxon>Planctomycetota</taxon>
        <taxon>Planctomycetia</taxon>
        <taxon>Isosphaerales</taxon>
        <taxon>Isosphaeraceae</taxon>
        <taxon>Aquisphaera</taxon>
    </lineage>
</organism>
<evidence type="ECO:0000256" key="4">
    <source>
        <dbReference type="ARBA" id="ARBA00023125"/>
    </source>
</evidence>
<evidence type="ECO:0000259" key="6">
    <source>
        <dbReference type="Pfam" id="PF08281"/>
    </source>
</evidence>
<dbReference type="GO" id="GO:0006352">
    <property type="term" value="P:DNA-templated transcription initiation"/>
    <property type="evidence" value="ECO:0007669"/>
    <property type="project" value="InterPro"/>
</dbReference>
<dbReference type="OrthoDB" id="273082at2"/>
<dbReference type="KEGG" id="agv:OJF2_51750"/>
<keyword evidence="4" id="KW-0238">DNA-binding</keyword>
<dbReference type="InterPro" id="IPR036388">
    <property type="entry name" value="WH-like_DNA-bd_sf"/>
</dbReference>
<keyword evidence="2" id="KW-0805">Transcription regulation</keyword>
<evidence type="ECO:0000256" key="2">
    <source>
        <dbReference type="ARBA" id="ARBA00023015"/>
    </source>
</evidence>
<dbReference type="Gene3D" id="1.10.1740.10">
    <property type="match status" value="1"/>
</dbReference>
<keyword evidence="3" id="KW-0731">Sigma factor</keyword>